<keyword evidence="2" id="KW-1185">Reference proteome</keyword>
<gene>
    <name evidence="1" type="ORF">SAMN04489750_3196</name>
</gene>
<dbReference type="AlphaFoldDB" id="A0A2Y9BUJ5"/>
<dbReference type="Proteomes" id="UP000250028">
    <property type="component" value="Unassembled WGS sequence"/>
</dbReference>
<dbReference type="EMBL" id="UESZ01000001">
    <property type="protein sequence ID" value="SSA35822.1"/>
    <property type="molecule type" value="Genomic_DNA"/>
</dbReference>
<reference evidence="2" key="1">
    <citation type="submission" date="2016-10" db="EMBL/GenBank/DDBJ databases">
        <authorList>
            <person name="Varghese N."/>
            <person name="Submissions S."/>
        </authorList>
    </citation>
    <scope>NUCLEOTIDE SEQUENCE [LARGE SCALE GENOMIC DNA]</scope>
    <source>
        <strain evidence="2">DSM 22951</strain>
    </source>
</reference>
<evidence type="ECO:0008006" key="3">
    <source>
        <dbReference type="Google" id="ProtNLM"/>
    </source>
</evidence>
<organism evidence="1 2">
    <name type="scientific">Branchiibius hedensis</name>
    <dbReference type="NCBI Taxonomy" id="672460"/>
    <lineage>
        <taxon>Bacteria</taxon>
        <taxon>Bacillati</taxon>
        <taxon>Actinomycetota</taxon>
        <taxon>Actinomycetes</taxon>
        <taxon>Micrococcales</taxon>
        <taxon>Dermacoccaceae</taxon>
        <taxon>Branchiibius</taxon>
    </lineage>
</organism>
<protein>
    <recommendedName>
        <fullName evidence="3">ParB-like nuclease domain-containing protein</fullName>
    </recommendedName>
</protein>
<name>A0A2Y9BUJ5_9MICO</name>
<sequence length="190" mass="19882">MWEAARIRWQVEEREAVDRVQSRIAAAGVRVEDYLRMVSGAAGCVSRGAGASSGGGSGSAAESVVLPAGFEMISVDAMAIEGIHGDADFRPSSPASDMRWAVRAVQEVVLPTLLAGGGREELATRDAVEGRNGNRSYAATYDGFFGSDAPVVERLADGSFSVTNGRHRGWCAQQLGIATIPARVLAGSRG</sequence>
<proteinExistence type="predicted"/>
<accession>A0A2Y9BUJ5</accession>
<evidence type="ECO:0000313" key="1">
    <source>
        <dbReference type="EMBL" id="SSA35822.1"/>
    </source>
</evidence>
<evidence type="ECO:0000313" key="2">
    <source>
        <dbReference type="Proteomes" id="UP000250028"/>
    </source>
</evidence>